<dbReference type="AlphaFoldDB" id="A0A370I1M1"/>
<dbReference type="EMBL" id="QQBC01000007">
    <property type="protein sequence ID" value="RDI64639.1"/>
    <property type="molecule type" value="Genomic_DNA"/>
</dbReference>
<dbReference type="InterPro" id="IPR004378">
    <property type="entry name" value="F420H2_quin_Rdtase"/>
</dbReference>
<sequence length="154" mass="17422">MALSDSATALGARALRIRWLVRAPIGIYRAGLGFVFGSRLLMLEHIGRRTGVRRYVVLEVVDRPAPDEYVIVSGFGERAQWYRNVTAWPKVRVWTGFRRAVPATATPMSEQDSARALERYARQHPRAWQNLRATIERATGKPVDTLPMVHLRAA</sequence>
<evidence type="ECO:0000313" key="2">
    <source>
        <dbReference type="Proteomes" id="UP000254869"/>
    </source>
</evidence>
<organism evidence="1 2">
    <name type="scientific">Nocardia pseudobrasiliensis</name>
    <dbReference type="NCBI Taxonomy" id="45979"/>
    <lineage>
        <taxon>Bacteria</taxon>
        <taxon>Bacillati</taxon>
        <taxon>Actinomycetota</taxon>
        <taxon>Actinomycetes</taxon>
        <taxon>Mycobacteriales</taxon>
        <taxon>Nocardiaceae</taxon>
        <taxon>Nocardia</taxon>
    </lineage>
</organism>
<reference evidence="1 2" key="1">
    <citation type="submission" date="2018-07" db="EMBL/GenBank/DDBJ databases">
        <title>Genomic Encyclopedia of Type Strains, Phase IV (KMG-IV): sequencing the most valuable type-strain genomes for metagenomic binning, comparative biology and taxonomic classification.</title>
        <authorList>
            <person name="Goeker M."/>
        </authorList>
    </citation>
    <scope>NUCLEOTIDE SEQUENCE [LARGE SCALE GENOMIC DNA]</scope>
    <source>
        <strain evidence="1 2">DSM 44290</strain>
    </source>
</reference>
<dbReference type="InterPro" id="IPR012349">
    <property type="entry name" value="Split_barrel_FMN-bd"/>
</dbReference>
<comment type="caution">
    <text evidence="1">The sequence shown here is derived from an EMBL/GenBank/DDBJ whole genome shotgun (WGS) entry which is preliminary data.</text>
</comment>
<gene>
    <name evidence="1" type="ORF">DFR76_10714</name>
</gene>
<proteinExistence type="predicted"/>
<dbReference type="NCBIfam" id="TIGR00026">
    <property type="entry name" value="hi_GC_TIGR00026"/>
    <property type="match status" value="1"/>
</dbReference>
<dbReference type="GO" id="GO:0016491">
    <property type="term" value="F:oxidoreductase activity"/>
    <property type="evidence" value="ECO:0007669"/>
    <property type="project" value="InterPro"/>
</dbReference>
<evidence type="ECO:0000313" key="1">
    <source>
        <dbReference type="EMBL" id="RDI64639.1"/>
    </source>
</evidence>
<dbReference type="Pfam" id="PF04075">
    <property type="entry name" value="F420H2_quin_red"/>
    <property type="match status" value="1"/>
</dbReference>
<protein>
    <submittedName>
        <fullName evidence="1">Deazaflavin-dependent oxidoreductase (Nitroreductase family)</fullName>
    </submittedName>
</protein>
<dbReference type="STRING" id="1210086.GCA_001613105_02561"/>
<accession>A0A370I1M1</accession>
<keyword evidence="2" id="KW-1185">Reference proteome</keyword>
<dbReference type="Proteomes" id="UP000254869">
    <property type="component" value="Unassembled WGS sequence"/>
</dbReference>
<dbReference type="RefSeq" id="WP_067996726.1">
    <property type="nucleotide sequence ID" value="NZ_QQBC01000007.1"/>
</dbReference>
<dbReference type="Gene3D" id="2.30.110.10">
    <property type="entry name" value="Electron Transport, Fmn-binding Protein, Chain A"/>
    <property type="match status" value="1"/>
</dbReference>
<name>A0A370I1M1_9NOCA</name>